<evidence type="ECO:0000256" key="3">
    <source>
        <dbReference type="ARBA" id="ARBA00022512"/>
    </source>
</evidence>
<feature type="chain" id="PRO_5020469712" evidence="9">
    <location>
        <begin position="21"/>
        <end position="479"/>
    </location>
</feature>
<evidence type="ECO:0000256" key="7">
    <source>
        <dbReference type="ARBA" id="ARBA00023295"/>
    </source>
</evidence>
<evidence type="ECO:0000256" key="5">
    <source>
        <dbReference type="ARBA" id="ARBA00022729"/>
    </source>
</evidence>
<keyword evidence="11" id="KW-1185">Reference proteome</keyword>
<evidence type="ECO:0000256" key="6">
    <source>
        <dbReference type="ARBA" id="ARBA00022801"/>
    </source>
</evidence>
<evidence type="ECO:0000256" key="9">
    <source>
        <dbReference type="SAM" id="SignalP"/>
    </source>
</evidence>
<dbReference type="FunFam" id="3.20.20.80:FF:000160">
    <property type="entry name" value="Probable beta-glucosidase btgE"/>
    <property type="match status" value="1"/>
</dbReference>
<dbReference type="SUPFAM" id="SSF51445">
    <property type="entry name" value="(Trans)glycosidases"/>
    <property type="match status" value="1"/>
</dbReference>
<feature type="signal peptide" evidence="9">
    <location>
        <begin position="1"/>
        <end position="20"/>
    </location>
</feature>
<dbReference type="PROSITE" id="PS00587">
    <property type="entry name" value="GLYCOSYL_HYDROL_F17"/>
    <property type="match status" value="1"/>
</dbReference>
<organism evidence="10 11">
    <name type="scientific">Zygosaccharomyces mellis</name>
    <dbReference type="NCBI Taxonomy" id="42258"/>
    <lineage>
        <taxon>Eukaryota</taxon>
        <taxon>Fungi</taxon>
        <taxon>Dikarya</taxon>
        <taxon>Ascomycota</taxon>
        <taxon>Saccharomycotina</taxon>
        <taxon>Saccharomycetes</taxon>
        <taxon>Saccharomycetales</taxon>
        <taxon>Saccharomycetaceae</taxon>
        <taxon>Zygosaccharomyces</taxon>
    </lineage>
</organism>
<feature type="region of interest" description="Disordered" evidence="8">
    <location>
        <begin position="121"/>
        <end position="212"/>
    </location>
</feature>
<dbReference type="PANTHER" id="PTHR16631:SF24">
    <property type="entry name" value="FAMILY 17 GLUCOSIDASE SCW11-RELATED"/>
    <property type="match status" value="1"/>
</dbReference>
<dbReference type="EMBL" id="BIMX01000013">
    <property type="protein sequence ID" value="GCE99835.1"/>
    <property type="molecule type" value="Genomic_DNA"/>
</dbReference>
<dbReference type="InterPro" id="IPR017853">
    <property type="entry name" value="GH"/>
</dbReference>
<dbReference type="Gene3D" id="3.20.20.80">
    <property type="entry name" value="Glycosidases"/>
    <property type="match status" value="2"/>
</dbReference>
<feature type="compositionally biased region" description="Low complexity" evidence="8">
    <location>
        <begin position="151"/>
        <end position="208"/>
    </location>
</feature>
<keyword evidence="3" id="KW-0134">Cell wall</keyword>
<sequence>MINTIQLLASLAFLRSLATALPVKREVVTRWHTAPTHTNTDVYSTTTRIHVAPTVAYVVDGDVTYTTTLVPPDVDPTAEPSTSTMYGAAPTSTAQAPTGTVGSTSNSASWSSPVFSSSSQVTSSSSQWSSPSPATSNEWSSVSTQWPSPVSASSSIQGTSSPTSSSQEWTTTLSPSSSSDSWSSTSASSTIWTSSSSSFTPSSSSSSGSGTGGLVSVPTAVSYTPYNDDSTCKSSDQVNDDLQKIQSKGIYRIRVYGADCGAFENILPAASRLGLKVNQGLWIDQSGVNSIDSAVQSLIQYGTQNGWDVFDFITVGNEAINSGFCSVGDLISKIQSVKAQLNNAGYQGSVITSEPPVSFENNPELCTESGIDFVGVNPHSFFDFGIGAADAGEFVKGQVQLAQNACGNMKIFVTETGYPSNGYIIGQEEPSEENQRIAINSILEEMNDDVTILSFFDDKWKNPGPYGIEQWFGIERQLD</sequence>
<dbReference type="Proteomes" id="UP000301737">
    <property type="component" value="Unassembled WGS sequence"/>
</dbReference>
<keyword evidence="5 9" id="KW-0732">Signal</keyword>
<feature type="compositionally biased region" description="Polar residues" evidence="8">
    <location>
        <begin position="79"/>
        <end position="104"/>
    </location>
</feature>
<dbReference type="InterPro" id="IPR000490">
    <property type="entry name" value="Glyco_hydro_17"/>
</dbReference>
<keyword evidence="4" id="KW-0964">Secreted</keyword>
<dbReference type="GO" id="GO:0005975">
    <property type="term" value="P:carbohydrate metabolic process"/>
    <property type="evidence" value="ECO:0007669"/>
    <property type="project" value="InterPro"/>
</dbReference>
<dbReference type="PANTHER" id="PTHR16631">
    <property type="entry name" value="GLUCAN 1,3-BETA-GLUCOSIDASE"/>
    <property type="match status" value="1"/>
</dbReference>
<accession>A0A4C2E6Q9</accession>
<dbReference type="GO" id="GO:0071555">
    <property type="term" value="P:cell wall organization"/>
    <property type="evidence" value="ECO:0007669"/>
    <property type="project" value="TreeGrafter"/>
</dbReference>
<dbReference type="OrthoDB" id="4082933at2759"/>
<feature type="compositionally biased region" description="Polar residues" evidence="8">
    <location>
        <begin position="138"/>
        <end position="150"/>
    </location>
</feature>
<dbReference type="InterPro" id="IPR050732">
    <property type="entry name" value="Beta-glucan_modifiers"/>
</dbReference>
<evidence type="ECO:0000256" key="1">
    <source>
        <dbReference type="ARBA" id="ARBA00004191"/>
    </source>
</evidence>
<gene>
    <name evidence="10" type="ORF">ZYGM_002515</name>
</gene>
<feature type="compositionally biased region" description="Low complexity" evidence="8">
    <location>
        <begin position="121"/>
        <end position="137"/>
    </location>
</feature>
<evidence type="ECO:0000256" key="8">
    <source>
        <dbReference type="SAM" id="MobiDB-lite"/>
    </source>
</evidence>
<comment type="caution">
    <text evidence="10">The sequence shown here is derived from an EMBL/GenBank/DDBJ whole genome shotgun (WGS) entry which is preliminary data.</text>
</comment>
<name>A0A4C2E6Q9_9SACH</name>
<keyword evidence="6" id="KW-0378">Hydrolase</keyword>
<dbReference type="GO" id="GO:0005576">
    <property type="term" value="C:extracellular region"/>
    <property type="evidence" value="ECO:0007669"/>
    <property type="project" value="TreeGrafter"/>
</dbReference>
<comment type="similarity">
    <text evidence="2">Belongs to the glycosyl hydrolase 17 family.</text>
</comment>
<evidence type="ECO:0000313" key="10">
    <source>
        <dbReference type="EMBL" id="GCE99835.1"/>
    </source>
</evidence>
<evidence type="ECO:0000256" key="2">
    <source>
        <dbReference type="ARBA" id="ARBA00008773"/>
    </source>
</evidence>
<comment type="subcellular location">
    <subcellularLocation>
        <location evidence="1">Secreted</location>
        <location evidence="1">Cell wall</location>
    </subcellularLocation>
</comment>
<keyword evidence="7" id="KW-0326">Glycosidase</keyword>
<reference evidence="10 11" key="1">
    <citation type="submission" date="2019-01" db="EMBL/GenBank/DDBJ databases">
        <title>Draft Genome Sequencing of Zygosaccharomyces mellis Ca-7.</title>
        <authorList>
            <person name="Shiwa Y."/>
            <person name="Kanesaki Y."/>
            <person name="Ishige T."/>
            <person name="Mura K."/>
            <person name="Hori T."/>
            <person name="Tamura T."/>
        </authorList>
    </citation>
    <scope>NUCLEOTIDE SEQUENCE [LARGE SCALE GENOMIC DNA]</scope>
    <source>
        <strain evidence="10 11">Ca-7</strain>
    </source>
</reference>
<protein>
    <submittedName>
        <fullName evidence="10">Uncharacterized protein</fullName>
    </submittedName>
</protein>
<proteinExistence type="inferred from homology"/>
<dbReference type="GO" id="GO:0009986">
    <property type="term" value="C:cell surface"/>
    <property type="evidence" value="ECO:0007669"/>
    <property type="project" value="TreeGrafter"/>
</dbReference>
<evidence type="ECO:0000256" key="4">
    <source>
        <dbReference type="ARBA" id="ARBA00022525"/>
    </source>
</evidence>
<dbReference type="GO" id="GO:0042973">
    <property type="term" value="F:glucan endo-1,3-beta-D-glucosidase activity"/>
    <property type="evidence" value="ECO:0007669"/>
    <property type="project" value="TreeGrafter"/>
</dbReference>
<dbReference type="AlphaFoldDB" id="A0A4C2E6Q9"/>
<feature type="region of interest" description="Disordered" evidence="8">
    <location>
        <begin position="69"/>
        <end position="109"/>
    </location>
</feature>
<evidence type="ECO:0000313" key="11">
    <source>
        <dbReference type="Proteomes" id="UP000301737"/>
    </source>
</evidence>
<dbReference type="GO" id="GO:0009277">
    <property type="term" value="C:fungal-type cell wall"/>
    <property type="evidence" value="ECO:0007669"/>
    <property type="project" value="TreeGrafter"/>
</dbReference>